<keyword evidence="6 11" id="KW-0863">Zinc-finger</keyword>
<comment type="similarity">
    <text evidence="10">Belongs to the ZRANB2 family.</text>
</comment>
<dbReference type="InterPro" id="IPR001876">
    <property type="entry name" value="Znf_RanBP2"/>
</dbReference>
<feature type="domain" description="RanBP2-type" evidence="13">
    <location>
        <begin position="58"/>
        <end position="93"/>
    </location>
</feature>
<dbReference type="AlphaFoldDB" id="A0AAV7K6Y6"/>
<dbReference type="FunFam" id="4.10.1060.10:FF:000004">
    <property type="entry name" value="Zinc finger Ran-binding domain-containing protein 2"/>
    <property type="match status" value="1"/>
</dbReference>
<gene>
    <name evidence="14" type="ORF">LOD99_16048</name>
</gene>
<dbReference type="GO" id="GO:0001530">
    <property type="term" value="F:lipopolysaccharide binding"/>
    <property type="evidence" value="ECO:0007669"/>
    <property type="project" value="TreeGrafter"/>
</dbReference>
<keyword evidence="5" id="KW-0677">Repeat</keyword>
<dbReference type="SUPFAM" id="SSF90209">
    <property type="entry name" value="Ran binding protein zinc finger-like"/>
    <property type="match status" value="2"/>
</dbReference>
<dbReference type="GO" id="GO:0008270">
    <property type="term" value="F:zinc ion binding"/>
    <property type="evidence" value="ECO:0007669"/>
    <property type="project" value="UniProtKB-KW"/>
</dbReference>
<comment type="subcellular location">
    <subcellularLocation>
        <location evidence="1">Nucleus</location>
    </subcellularLocation>
</comment>
<comment type="caution">
    <text evidence="14">The sequence shown here is derived from an EMBL/GenBank/DDBJ whole genome shotgun (WGS) entry which is preliminary data.</text>
</comment>
<organism evidence="14 15">
    <name type="scientific">Oopsacas minuta</name>
    <dbReference type="NCBI Taxonomy" id="111878"/>
    <lineage>
        <taxon>Eukaryota</taxon>
        <taxon>Metazoa</taxon>
        <taxon>Porifera</taxon>
        <taxon>Hexactinellida</taxon>
        <taxon>Hexasterophora</taxon>
        <taxon>Lyssacinosida</taxon>
        <taxon>Leucopsacidae</taxon>
        <taxon>Oopsacas</taxon>
    </lineage>
</organism>
<evidence type="ECO:0000256" key="6">
    <source>
        <dbReference type="ARBA" id="ARBA00022771"/>
    </source>
</evidence>
<evidence type="ECO:0000256" key="1">
    <source>
        <dbReference type="ARBA" id="ARBA00004123"/>
    </source>
</evidence>
<proteinExistence type="inferred from homology"/>
<dbReference type="Gene3D" id="4.10.1060.10">
    <property type="entry name" value="Zinc finger, RanBP2-type"/>
    <property type="match status" value="2"/>
</dbReference>
<evidence type="ECO:0000256" key="5">
    <source>
        <dbReference type="ARBA" id="ARBA00022737"/>
    </source>
</evidence>
<dbReference type="PROSITE" id="PS50199">
    <property type="entry name" value="ZF_RANBP2_2"/>
    <property type="match status" value="2"/>
</dbReference>
<accession>A0AAV7K6Y6</accession>
<dbReference type="EMBL" id="JAKMXF010000133">
    <property type="protein sequence ID" value="KAI6656745.1"/>
    <property type="molecule type" value="Genomic_DNA"/>
</dbReference>
<evidence type="ECO:0000256" key="11">
    <source>
        <dbReference type="PROSITE-ProRule" id="PRU00322"/>
    </source>
</evidence>
<dbReference type="PIRSF" id="PIRSF037956">
    <property type="entry name" value="UCP037956_ZnF_Ran"/>
    <property type="match status" value="1"/>
</dbReference>
<dbReference type="PROSITE" id="PS01358">
    <property type="entry name" value="ZF_RANBP2_1"/>
    <property type="match status" value="2"/>
</dbReference>
<dbReference type="PANTHER" id="PTHR12999:SF17">
    <property type="entry name" value="ZINC FINGER RAN-BINDING DOMAIN-CONTAINING PROTEIN 2"/>
    <property type="match status" value="1"/>
</dbReference>
<protein>
    <recommendedName>
        <fullName evidence="2">Zinc finger Ran-binding domain-containing protein 2</fullName>
    </recommendedName>
</protein>
<sequence>MSGRFKISDGDWICSQEGCENINYARRTECHKCRYPRPKFAPKLKKVGSEIGRHAAKKSGGLFSAEDWQCSMCSNINWARRSECNVCDHPKMGKVEERTGIGGGFNEREEVEYIKRESDGEYDDFGRKKKKVNTSSNKKVYERL</sequence>
<dbReference type="SMART" id="SM00547">
    <property type="entry name" value="ZnF_RBZ"/>
    <property type="match status" value="2"/>
</dbReference>
<dbReference type="GO" id="GO:0003723">
    <property type="term" value="F:RNA binding"/>
    <property type="evidence" value="ECO:0007669"/>
    <property type="project" value="UniProtKB-KW"/>
</dbReference>
<keyword evidence="9" id="KW-0539">Nucleus</keyword>
<dbReference type="InterPro" id="IPR036443">
    <property type="entry name" value="Znf_RanBP2_sf"/>
</dbReference>
<feature type="region of interest" description="Disordered" evidence="12">
    <location>
        <begin position="122"/>
        <end position="144"/>
    </location>
</feature>
<dbReference type="GO" id="GO:0006396">
    <property type="term" value="P:RNA processing"/>
    <property type="evidence" value="ECO:0007669"/>
    <property type="project" value="InterPro"/>
</dbReference>
<name>A0AAV7K6Y6_9METZ</name>
<evidence type="ECO:0000256" key="3">
    <source>
        <dbReference type="ARBA" id="ARBA00022553"/>
    </source>
</evidence>
<dbReference type="GO" id="GO:0005634">
    <property type="term" value="C:nucleus"/>
    <property type="evidence" value="ECO:0007669"/>
    <property type="project" value="UniProtKB-SubCell"/>
</dbReference>
<keyword evidence="3" id="KW-0597">Phosphoprotein</keyword>
<reference evidence="14 15" key="1">
    <citation type="journal article" date="2023" name="BMC Biol.">
        <title>The compact genome of the sponge Oopsacas minuta (Hexactinellida) is lacking key metazoan core genes.</title>
        <authorList>
            <person name="Santini S."/>
            <person name="Schenkelaars Q."/>
            <person name="Jourda C."/>
            <person name="Duchesne M."/>
            <person name="Belahbib H."/>
            <person name="Rocher C."/>
            <person name="Selva M."/>
            <person name="Riesgo A."/>
            <person name="Vervoort M."/>
            <person name="Leys S.P."/>
            <person name="Kodjabachian L."/>
            <person name="Le Bivic A."/>
            <person name="Borchiellini C."/>
            <person name="Claverie J.M."/>
            <person name="Renard E."/>
        </authorList>
    </citation>
    <scope>NUCLEOTIDE SEQUENCE [LARGE SCALE GENOMIC DNA]</scope>
    <source>
        <strain evidence="14">SPO-2</strain>
    </source>
</reference>
<evidence type="ECO:0000256" key="2">
    <source>
        <dbReference type="ARBA" id="ARBA00017543"/>
    </source>
</evidence>
<evidence type="ECO:0000256" key="10">
    <source>
        <dbReference type="ARBA" id="ARBA00025731"/>
    </source>
</evidence>
<dbReference type="InterPro" id="IPR017337">
    <property type="entry name" value="ZRANB2"/>
</dbReference>
<keyword evidence="8" id="KW-0694">RNA-binding</keyword>
<feature type="domain" description="RanBP2-type" evidence="13">
    <location>
        <begin position="8"/>
        <end position="39"/>
    </location>
</feature>
<dbReference type="Proteomes" id="UP001165289">
    <property type="component" value="Unassembled WGS sequence"/>
</dbReference>
<dbReference type="Pfam" id="PF00641">
    <property type="entry name" value="Zn_ribbon_RanBP"/>
    <property type="match status" value="2"/>
</dbReference>
<dbReference type="PANTHER" id="PTHR12999">
    <property type="entry name" value="ZINC FINGER RAN-BINDING DOMAIN-CONTAINING PROTEIN 2 ZRANB2-RELATED"/>
    <property type="match status" value="1"/>
</dbReference>
<evidence type="ECO:0000256" key="7">
    <source>
        <dbReference type="ARBA" id="ARBA00022833"/>
    </source>
</evidence>
<evidence type="ECO:0000259" key="13">
    <source>
        <dbReference type="PROSITE" id="PS50199"/>
    </source>
</evidence>
<keyword evidence="15" id="KW-1185">Reference proteome</keyword>
<evidence type="ECO:0000256" key="8">
    <source>
        <dbReference type="ARBA" id="ARBA00022884"/>
    </source>
</evidence>
<keyword evidence="7" id="KW-0862">Zinc</keyword>
<evidence type="ECO:0000313" key="15">
    <source>
        <dbReference type="Proteomes" id="UP001165289"/>
    </source>
</evidence>
<evidence type="ECO:0000313" key="14">
    <source>
        <dbReference type="EMBL" id="KAI6656745.1"/>
    </source>
</evidence>
<keyword evidence="4" id="KW-0479">Metal-binding</keyword>
<evidence type="ECO:0000256" key="12">
    <source>
        <dbReference type="SAM" id="MobiDB-lite"/>
    </source>
</evidence>
<evidence type="ECO:0000256" key="4">
    <source>
        <dbReference type="ARBA" id="ARBA00022723"/>
    </source>
</evidence>
<evidence type="ECO:0000256" key="9">
    <source>
        <dbReference type="ARBA" id="ARBA00023242"/>
    </source>
</evidence>